<dbReference type="AlphaFoldDB" id="A0A5J4VVX3"/>
<proteinExistence type="predicted"/>
<dbReference type="EMBL" id="SNRW01004697">
    <property type="protein sequence ID" value="KAA6386678.1"/>
    <property type="molecule type" value="Genomic_DNA"/>
</dbReference>
<gene>
    <name evidence="1" type="ORF">EZS28_017793</name>
</gene>
<sequence>MDESLLSIFLGLYGITYEQIRAEGIKNIRQYNKLTVNVEKNYGQAASNGERYSSKNIIETDEFVGNFNSVIENQKLAVPNQLKNCGEQRMSNMDAMKSIITEGSFRINEKYVS</sequence>
<name>A0A5J4VVX3_9EUKA</name>
<accession>A0A5J4VVX3</accession>
<protein>
    <submittedName>
        <fullName evidence="1">Uncharacterized protein</fullName>
    </submittedName>
</protein>
<evidence type="ECO:0000313" key="2">
    <source>
        <dbReference type="Proteomes" id="UP000324800"/>
    </source>
</evidence>
<reference evidence="1 2" key="1">
    <citation type="submission" date="2019-03" db="EMBL/GenBank/DDBJ databases">
        <title>Single cell metagenomics reveals metabolic interactions within the superorganism composed of flagellate Streblomastix strix and complex community of Bacteroidetes bacteria on its surface.</title>
        <authorList>
            <person name="Treitli S.C."/>
            <person name="Kolisko M."/>
            <person name="Husnik F."/>
            <person name="Keeling P."/>
            <person name="Hampl V."/>
        </authorList>
    </citation>
    <scope>NUCLEOTIDE SEQUENCE [LARGE SCALE GENOMIC DNA]</scope>
    <source>
        <strain evidence="1">ST1C</strain>
    </source>
</reference>
<dbReference type="Proteomes" id="UP000324800">
    <property type="component" value="Unassembled WGS sequence"/>
</dbReference>
<evidence type="ECO:0000313" key="1">
    <source>
        <dbReference type="EMBL" id="KAA6386678.1"/>
    </source>
</evidence>
<comment type="caution">
    <text evidence="1">The sequence shown here is derived from an EMBL/GenBank/DDBJ whole genome shotgun (WGS) entry which is preliminary data.</text>
</comment>
<organism evidence="1 2">
    <name type="scientific">Streblomastix strix</name>
    <dbReference type="NCBI Taxonomy" id="222440"/>
    <lineage>
        <taxon>Eukaryota</taxon>
        <taxon>Metamonada</taxon>
        <taxon>Preaxostyla</taxon>
        <taxon>Oxymonadida</taxon>
        <taxon>Streblomastigidae</taxon>
        <taxon>Streblomastix</taxon>
    </lineage>
</organism>